<dbReference type="InterPro" id="IPR036380">
    <property type="entry name" value="Isochorismatase-like_sf"/>
</dbReference>
<dbReference type="PANTHER" id="PTHR43540:SF15">
    <property type="entry name" value="BLR5631 PROTEIN"/>
    <property type="match status" value="1"/>
</dbReference>
<sequence length="193" mass="20747">MASPSSFRQILGVPPSTASVKDSTLIIIDAQNEYAEGKLQVSNISPSLQVIASLLEKYRQAKGNVVHVVHVTPDGAPVFTPNTKLAEVLEELTPREGEKIVYKNHPSSFAKTDLEEHLQSISSKKIVLTGYMAHVCVSTTARHGAQLGYDVVVVEDGVGDRDIPGVSAEEVTRVVLAEIGDVFGTIVQSKDIL</sequence>
<evidence type="ECO:0000256" key="1">
    <source>
        <dbReference type="ARBA" id="ARBA00006336"/>
    </source>
</evidence>
<gene>
    <name evidence="4" type="ORF">B0J13DRAFT_566239</name>
</gene>
<name>A0A9P9DM32_9HYPO</name>
<feature type="domain" description="Isochorismatase-like" evidence="3">
    <location>
        <begin position="24"/>
        <end position="163"/>
    </location>
</feature>
<protein>
    <submittedName>
        <fullName evidence="4">Isochorismatase</fullName>
    </submittedName>
</protein>
<dbReference type="GO" id="GO:0016787">
    <property type="term" value="F:hydrolase activity"/>
    <property type="evidence" value="ECO:0007669"/>
    <property type="project" value="UniProtKB-KW"/>
</dbReference>
<reference evidence="4" key="1">
    <citation type="journal article" date="2021" name="Nat. Commun.">
        <title>Genetic determinants of endophytism in the Arabidopsis root mycobiome.</title>
        <authorList>
            <person name="Mesny F."/>
            <person name="Miyauchi S."/>
            <person name="Thiergart T."/>
            <person name="Pickel B."/>
            <person name="Atanasova L."/>
            <person name="Karlsson M."/>
            <person name="Huettel B."/>
            <person name="Barry K.W."/>
            <person name="Haridas S."/>
            <person name="Chen C."/>
            <person name="Bauer D."/>
            <person name="Andreopoulos W."/>
            <person name="Pangilinan J."/>
            <person name="LaButti K."/>
            <person name="Riley R."/>
            <person name="Lipzen A."/>
            <person name="Clum A."/>
            <person name="Drula E."/>
            <person name="Henrissat B."/>
            <person name="Kohler A."/>
            <person name="Grigoriev I.V."/>
            <person name="Martin F.M."/>
            <person name="Hacquard S."/>
        </authorList>
    </citation>
    <scope>NUCLEOTIDE SEQUENCE</scope>
    <source>
        <strain evidence="4">MPI-CAGE-AT-0021</strain>
    </source>
</reference>
<keyword evidence="2" id="KW-0378">Hydrolase</keyword>
<dbReference type="Gene3D" id="3.40.50.850">
    <property type="entry name" value="Isochorismatase-like"/>
    <property type="match status" value="1"/>
</dbReference>
<dbReference type="OrthoDB" id="245563at2759"/>
<evidence type="ECO:0000256" key="2">
    <source>
        <dbReference type="ARBA" id="ARBA00022801"/>
    </source>
</evidence>
<keyword evidence="5" id="KW-1185">Reference proteome</keyword>
<comment type="caution">
    <text evidence="4">The sequence shown here is derived from an EMBL/GenBank/DDBJ whole genome shotgun (WGS) entry which is preliminary data.</text>
</comment>
<dbReference type="InterPro" id="IPR000868">
    <property type="entry name" value="Isochorismatase-like_dom"/>
</dbReference>
<dbReference type="InterPro" id="IPR050272">
    <property type="entry name" value="Isochorismatase-like_hydrls"/>
</dbReference>
<proteinExistence type="inferred from homology"/>
<evidence type="ECO:0000313" key="5">
    <source>
        <dbReference type="Proteomes" id="UP000717696"/>
    </source>
</evidence>
<organism evidence="4 5">
    <name type="scientific">Dactylonectria estremocensis</name>
    <dbReference type="NCBI Taxonomy" id="1079267"/>
    <lineage>
        <taxon>Eukaryota</taxon>
        <taxon>Fungi</taxon>
        <taxon>Dikarya</taxon>
        <taxon>Ascomycota</taxon>
        <taxon>Pezizomycotina</taxon>
        <taxon>Sordariomycetes</taxon>
        <taxon>Hypocreomycetidae</taxon>
        <taxon>Hypocreales</taxon>
        <taxon>Nectriaceae</taxon>
        <taxon>Dactylonectria</taxon>
    </lineage>
</organism>
<accession>A0A9P9DM32</accession>
<dbReference type="AlphaFoldDB" id="A0A9P9DM32"/>
<dbReference type="SUPFAM" id="SSF52499">
    <property type="entry name" value="Isochorismatase-like hydrolases"/>
    <property type="match status" value="1"/>
</dbReference>
<dbReference type="EMBL" id="JAGMUU010000025">
    <property type="protein sequence ID" value="KAH7123210.1"/>
    <property type="molecule type" value="Genomic_DNA"/>
</dbReference>
<evidence type="ECO:0000259" key="3">
    <source>
        <dbReference type="Pfam" id="PF00857"/>
    </source>
</evidence>
<dbReference type="Proteomes" id="UP000717696">
    <property type="component" value="Unassembled WGS sequence"/>
</dbReference>
<dbReference type="Pfam" id="PF00857">
    <property type="entry name" value="Isochorismatase"/>
    <property type="match status" value="1"/>
</dbReference>
<dbReference type="PANTHER" id="PTHR43540">
    <property type="entry name" value="PEROXYUREIDOACRYLATE/UREIDOACRYLATE AMIDOHYDROLASE-RELATED"/>
    <property type="match status" value="1"/>
</dbReference>
<comment type="similarity">
    <text evidence="1">Belongs to the isochorismatase family.</text>
</comment>
<evidence type="ECO:0000313" key="4">
    <source>
        <dbReference type="EMBL" id="KAH7123210.1"/>
    </source>
</evidence>